<gene>
    <name evidence="2" type="primary">Contig15895.g16943</name>
    <name evidence="2" type="ORF">STYLEM_3664</name>
</gene>
<dbReference type="EMBL" id="CCKQ01003552">
    <property type="protein sequence ID" value="CDW74682.1"/>
    <property type="molecule type" value="Genomic_DNA"/>
</dbReference>
<evidence type="ECO:0000313" key="3">
    <source>
        <dbReference type="Proteomes" id="UP000039865"/>
    </source>
</evidence>
<name>A0A077ZYJ2_STYLE</name>
<feature type="region of interest" description="Disordered" evidence="1">
    <location>
        <begin position="135"/>
        <end position="173"/>
    </location>
</feature>
<feature type="compositionally biased region" description="Basic and acidic residues" evidence="1">
    <location>
        <begin position="148"/>
        <end position="166"/>
    </location>
</feature>
<evidence type="ECO:0000256" key="1">
    <source>
        <dbReference type="SAM" id="MobiDB-lite"/>
    </source>
</evidence>
<accession>A0A077ZYJ2</accession>
<dbReference type="OrthoDB" id="284986at2759"/>
<dbReference type="AlphaFoldDB" id="A0A077ZYJ2"/>
<dbReference type="InParanoid" id="A0A077ZYJ2"/>
<organism evidence="2 3">
    <name type="scientific">Stylonychia lemnae</name>
    <name type="common">Ciliate</name>
    <dbReference type="NCBI Taxonomy" id="5949"/>
    <lineage>
        <taxon>Eukaryota</taxon>
        <taxon>Sar</taxon>
        <taxon>Alveolata</taxon>
        <taxon>Ciliophora</taxon>
        <taxon>Intramacronucleata</taxon>
        <taxon>Spirotrichea</taxon>
        <taxon>Stichotrichia</taxon>
        <taxon>Sporadotrichida</taxon>
        <taxon>Oxytrichidae</taxon>
        <taxon>Stylonychinae</taxon>
        <taxon>Stylonychia</taxon>
    </lineage>
</organism>
<dbReference type="Proteomes" id="UP000039865">
    <property type="component" value="Unassembled WGS sequence"/>
</dbReference>
<sequence>MRLSKLIQDLKIKRHLRMIDQSPILLRSDLEQSLLMNYVTRIQERRERRHVNEYADRIDKEFNAEQNMAYDCPVEEIFKKLNFTTNKMTSNLNQNGQITTNNKDLSFNDFTNAYQSNIANTQSTFKQQQVIGQNNTINQSAQNKRLRVKGDEQVLKRHKSQQDRNKQKNKNMMQKKILENDPFKLNNQNSQSKIKDNLSRLLQSTQDQTSNAEYFSLLNKTDFSMNTTVNHTFQTTSREKPQIRKRVQLFKTDRGADNSQLNHNKDDSYVYGEQDIVSNQQKNLVLDTSITRNMRQYQTERPKSSLTQMSKTTKHHTFKLQFQKKELKRKANIKPVIHFKPNLAAVPALFPKGCLTCGGRNQQVMYHGDRHICSRCKPTIQCFETGKFVDVFLSKIGSIVVLKKQSQNDETTKVIFMREENILLDNIKTWIKENPGKKFKGQTLPANKNLDYGDYMNLKIYNLGCYAALAGDGNLIMLLKDY</sequence>
<proteinExistence type="predicted"/>
<keyword evidence="3" id="KW-1185">Reference proteome</keyword>
<protein>
    <submittedName>
        <fullName evidence="2">Uncharacterized protein</fullName>
    </submittedName>
</protein>
<evidence type="ECO:0000313" key="2">
    <source>
        <dbReference type="EMBL" id="CDW74682.1"/>
    </source>
</evidence>
<reference evidence="2 3" key="1">
    <citation type="submission" date="2014-06" db="EMBL/GenBank/DDBJ databases">
        <authorList>
            <person name="Swart Estienne"/>
        </authorList>
    </citation>
    <scope>NUCLEOTIDE SEQUENCE [LARGE SCALE GENOMIC DNA]</scope>
    <source>
        <strain evidence="2 3">130c</strain>
    </source>
</reference>